<reference evidence="1 2" key="1">
    <citation type="submission" date="2016-11" db="EMBL/GenBank/DDBJ databases">
        <authorList>
            <person name="Jaros S."/>
            <person name="Januszkiewicz K."/>
            <person name="Wedrychowicz H."/>
        </authorList>
    </citation>
    <scope>NUCLEOTIDE SEQUENCE [LARGE SCALE GENOMIC DNA]</scope>
    <source>
        <strain evidence="1 2">DSM 29589</strain>
    </source>
</reference>
<accession>A0A1M7KCT9</accession>
<name>A0A1M7KCT9_9RHOB</name>
<keyword evidence="2" id="KW-1185">Reference proteome</keyword>
<sequence>MAKTTTRTKPTAAKKTEAYGAVSPNGAANIRFSNRAFRSSSFHHFVSIVWDHSLSHPGHASLRSH</sequence>
<proteinExistence type="predicted"/>
<dbReference type="EMBL" id="FRBR01000026">
    <property type="protein sequence ID" value="SHM62824.1"/>
    <property type="molecule type" value="Genomic_DNA"/>
</dbReference>
<evidence type="ECO:0000313" key="1">
    <source>
        <dbReference type="EMBL" id="SHM62824.1"/>
    </source>
</evidence>
<protein>
    <submittedName>
        <fullName evidence="1">Uncharacterized protein</fullName>
    </submittedName>
</protein>
<dbReference type="RefSeq" id="WP_143163307.1">
    <property type="nucleotide sequence ID" value="NZ_BMLR01000025.1"/>
</dbReference>
<organism evidence="1 2">
    <name type="scientific">Roseovarius pacificus</name>
    <dbReference type="NCBI Taxonomy" id="337701"/>
    <lineage>
        <taxon>Bacteria</taxon>
        <taxon>Pseudomonadati</taxon>
        <taxon>Pseudomonadota</taxon>
        <taxon>Alphaproteobacteria</taxon>
        <taxon>Rhodobacterales</taxon>
        <taxon>Roseobacteraceae</taxon>
        <taxon>Roseovarius</taxon>
    </lineage>
</organism>
<evidence type="ECO:0000313" key="2">
    <source>
        <dbReference type="Proteomes" id="UP000183974"/>
    </source>
</evidence>
<gene>
    <name evidence="1" type="ORF">SAMN05444398_12627</name>
</gene>
<dbReference type="Proteomes" id="UP000183974">
    <property type="component" value="Unassembled WGS sequence"/>
</dbReference>
<dbReference type="AlphaFoldDB" id="A0A1M7KCT9"/>